<accession>A0A2S7WTP4</accession>
<evidence type="ECO:0000313" key="2">
    <source>
        <dbReference type="EMBL" id="PQJ80960.1"/>
    </source>
</evidence>
<comment type="caution">
    <text evidence="2">The sequence shown here is derived from an EMBL/GenBank/DDBJ whole genome shotgun (WGS) entry which is preliminary data.</text>
</comment>
<organism evidence="2 3">
    <name type="scientific">Polaribacter porphyrae</name>
    <dbReference type="NCBI Taxonomy" id="1137780"/>
    <lineage>
        <taxon>Bacteria</taxon>
        <taxon>Pseudomonadati</taxon>
        <taxon>Bacteroidota</taxon>
        <taxon>Flavobacteriia</taxon>
        <taxon>Flavobacteriales</taxon>
        <taxon>Flavobacteriaceae</taxon>
    </lineage>
</organism>
<dbReference type="AlphaFoldDB" id="A0A2S7WTP4"/>
<sequence length="257" mass="29664">MKKVVFLFFFLISISTTAQGINLDKYKYVIVADKFDFLKSSDQYKTSSLTKFLFKKKAFKVFLSNEDLPKELNDNRCLALFASVKNESSMFRIKNSIIIKDCYGKVIYTSKIGISKIKDYERGYQEAIRNAYNSMEEDFIYSYKEPSLNTVNTTNVVKKAIVKKDAVKVNLPVVEEKVIVKNDINSTIETLYAQPKENGFQLINLTPEVVFILLKTNTKDVFIIKGKNGTLTKKGENWIAEFYENNKLVIKTYNIKF</sequence>
<keyword evidence="3" id="KW-1185">Reference proteome</keyword>
<feature type="chain" id="PRO_5015615633" description="TPM domain-containing protein" evidence="1">
    <location>
        <begin position="19"/>
        <end position="257"/>
    </location>
</feature>
<feature type="signal peptide" evidence="1">
    <location>
        <begin position="1"/>
        <end position="18"/>
    </location>
</feature>
<protein>
    <recommendedName>
        <fullName evidence="4">TPM domain-containing protein</fullName>
    </recommendedName>
</protein>
<keyword evidence="1" id="KW-0732">Signal</keyword>
<reference evidence="2 3" key="1">
    <citation type="submission" date="2016-12" db="EMBL/GenBank/DDBJ databases">
        <title>Trade-off between light-utilization and light-protection in marine flavobacteria.</title>
        <authorList>
            <person name="Kumagai Y."/>
            <person name="Yoshizawa S."/>
            <person name="Kogure K."/>
            <person name="Iwasaki W."/>
        </authorList>
    </citation>
    <scope>NUCLEOTIDE SEQUENCE [LARGE SCALE GENOMIC DNA]</scope>
    <source>
        <strain evidence="2 3">NBRC 108759</strain>
    </source>
</reference>
<evidence type="ECO:0000313" key="3">
    <source>
        <dbReference type="Proteomes" id="UP000238882"/>
    </source>
</evidence>
<evidence type="ECO:0000256" key="1">
    <source>
        <dbReference type="SAM" id="SignalP"/>
    </source>
</evidence>
<dbReference type="Proteomes" id="UP000238882">
    <property type="component" value="Unassembled WGS sequence"/>
</dbReference>
<proteinExistence type="predicted"/>
<dbReference type="EMBL" id="MSCN01000001">
    <property type="protein sequence ID" value="PQJ80960.1"/>
    <property type="molecule type" value="Genomic_DNA"/>
</dbReference>
<evidence type="ECO:0008006" key="4">
    <source>
        <dbReference type="Google" id="ProtNLM"/>
    </source>
</evidence>
<gene>
    <name evidence="2" type="ORF">BTO18_08535</name>
</gene>
<name>A0A2S7WTP4_9FLAO</name>